<dbReference type="STRING" id="33889.AVW13_12855"/>
<name>A0A162ZY76_9MICO</name>
<evidence type="ECO:0000313" key="10">
    <source>
        <dbReference type="Proteomes" id="UP000076612"/>
    </source>
</evidence>
<evidence type="ECO:0000256" key="5">
    <source>
        <dbReference type="SAM" id="MobiDB-lite"/>
    </source>
</evidence>
<sequence length="345" mass="36625">MATLPRTFALASASAICALALSACGTTDTDASADDAAQKSTSASCADDQTATSTDPVSVTDDTGTTIELDKPAAKVVSLEWQYTEDLLSLCVDPVAAADVKGYTAWDTAEKLPETTTDVGTRQETNVESILSANPDLVIIEKESRDDKVIQQIEDQGVPVMVMTGADAKDPIAYMKDTFSLVAQATGRSERAQAVLEDFDAKVEESKQAIADAKPETTDFVYFDGWVNGSNVAIRPFGQGSLIGELGETIGLTNVWTGEVDPAYGLGQTDIEGLSKVGDANFYYTGTEDPESEDYVELLKKNDIWANIPAVKEDRATPFPAGIWTFGGPKSSAQALDAYVGALTK</sequence>
<gene>
    <name evidence="8" type="ORF">AVW13_12855</name>
    <name evidence="9" type="ORF">I6G59_09595</name>
</gene>
<evidence type="ECO:0000256" key="2">
    <source>
        <dbReference type="ARBA" id="ARBA00008814"/>
    </source>
</evidence>
<dbReference type="RefSeq" id="WP_063250226.1">
    <property type="nucleotide sequence ID" value="NZ_CP065682.1"/>
</dbReference>
<evidence type="ECO:0000256" key="3">
    <source>
        <dbReference type="ARBA" id="ARBA00022448"/>
    </source>
</evidence>
<dbReference type="GO" id="GO:1901678">
    <property type="term" value="P:iron coordination entity transport"/>
    <property type="evidence" value="ECO:0007669"/>
    <property type="project" value="UniProtKB-ARBA"/>
</dbReference>
<dbReference type="SUPFAM" id="SSF53807">
    <property type="entry name" value="Helical backbone' metal receptor"/>
    <property type="match status" value="1"/>
</dbReference>
<evidence type="ECO:0000256" key="6">
    <source>
        <dbReference type="SAM" id="SignalP"/>
    </source>
</evidence>
<dbReference type="KEGG" id="bcau:I6G59_09595"/>
<dbReference type="Pfam" id="PF01497">
    <property type="entry name" value="Peripla_BP_2"/>
    <property type="match status" value="1"/>
</dbReference>
<evidence type="ECO:0000256" key="1">
    <source>
        <dbReference type="ARBA" id="ARBA00004196"/>
    </source>
</evidence>
<evidence type="ECO:0000259" key="7">
    <source>
        <dbReference type="PROSITE" id="PS50983"/>
    </source>
</evidence>
<reference evidence="8" key="2">
    <citation type="submission" date="2016-01" db="EMBL/GenBank/DDBJ databases">
        <authorList>
            <person name="Hong K.W."/>
        </authorList>
    </citation>
    <scope>NUCLEOTIDE SEQUENCE</scope>
    <source>
        <strain evidence="8">M40</strain>
    </source>
</reference>
<dbReference type="EMBL" id="LQQR01000022">
    <property type="protein sequence ID" value="KZE18451.1"/>
    <property type="molecule type" value="Genomic_DNA"/>
</dbReference>
<dbReference type="Proteomes" id="UP000076612">
    <property type="component" value="Unassembled WGS sequence"/>
</dbReference>
<dbReference type="PANTHER" id="PTHR30532">
    <property type="entry name" value="IRON III DICITRATE-BINDING PERIPLASMIC PROTEIN"/>
    <property type="match status" value="1"/>
</dbReference>
<feature type="region of interest" description="Disordered" evidence="5">
    <location>
        <begin position="40"/>
        <end position="64"/>
    </location>
</feature>
<comment type="subcellular location">
    <subcellularLocation>
        <location evidence="1">Cell envelope</location>
    </subcellularLocation>
</comment>
<dbReference type="EMBL" id="CP065682">
    <property type="protein sequence ID" value="QPS32287.1"/>
    <property type="molecule type" value="Genomic_DNA"/>
</dbReference>
<dbReference type="GO" id="GO:0030288">
    <property type="term" value="C:outer membrane-bounded periplasmic space"/>
    <property type="evidence" value="ECO:0007669"/>
    <property type="project" value="TreeGrafter"/>
</dbReference>
<dbReference type="PROSITE" id="PS51257">
    <property type="entry name" value="PROKAR_LIPOPROTEIN"/>
    <property type="match status" value="1"/>
</dbReference>
<reference evidence="10" key="1">
    <citation type="submission" date="2016-01" db="EMBL/GenBank/DDBJ databases">
        <title>Draft genome of Chromobacterium sp. F49.</title>
        <authorList>
            <person name="Hong K.W."/>
        </authorList>
    </citation>
    <scope>NUCLEOTIDE SEQUENCE [LARGE SCALE GENOMIC DNA]</scope>
    <source>
        <strain evidence="10">M40</strain>
    </source>
</reference>
<reference evidence="9 11" key="3">
    <citation type="submission" date="2020-12" db="EMBL/GenBank/DDBJ databases">
        <title>FDA dAtabase for Regulatory Grade micrObial Sequences (FDA-ARGOS): Supporting development and validation of Infectious Disease Dx tests.</title>
        <authorList>
            <person name="Sproer C."/>
            <person name="Gronow S."/>
            <person name="Severitt S."/>
            <person name="Schroder I."/>
            <person name="Tallon L."/>
            <person name="Sadzewicz L."/>
            <person name="Zhao X."/>
            <person name="Boylan J."/>
            <person name="Ott S."/>
            <person name="Bowen H."/>
            <person name="Vavikolanu K."/>
            <person name="Mehta A."/>
            <person name="Aluvathingal J."/>
            <person name="Nadendla S."/>
            <person name="Lowell S."/>
            <person name="Myers T."/>
            <person name="Yan Y."/>
            <person name="Sichtig H."/>
        </authorList>
    </citation>
    <scope>NUCLEOTIDE SEQUENCE [LARGE SCALE GENOMIC DNA]</scope>
    <source>
        <strain evidence="9 11">FDAARGOS_902</strain>
    </source>
</reference>
<proteinExistence type="inferred from homology"/>
<evidence type="ECO:0000313" key="11">
    <source>
        <dbReference type="Proteomes" id="UP000594979"/>
    </source>
</evidence>
<feature type="signal peptide" evidence="6">
    <location>
        <begin position="1"/>
        <end position="25"/>
    </location>
</feature>
<dbReference type="InterPro" id="IPR051313">
    <property type="entry name" value="Bact_iron-sidero_bind"/>
</dbReference>
<dbReference type="PANTHER" id="PTHR30532:SF1">
    <property type="entry name" value="IRON(3+)-HYDROXAMATE-BINDING PROTEIN FHUD"/>
    <property type="match status" value="1"/>
</dbReference>
<dbReference type="AlphaFoldDB" id="A0A162ZY76"/>
<keyword evidence="3" id="KW-0813">Transport</keyword>
<comment type="similarity">
    <text evidence="2">Belongs to the bacterial solute-binding protein 8 family.</text>
</comment>
<dbReference type="Proteomes" id="UP000594979">
    <property type="component" value="Chromosome"/>
</dbReference>
<feature type="chain" id="PRO_5043136087" evidence="6">
    <location>
        <begin position="26"/>
        <end position="345"/>
    </location>
</feature>
<feature type="domain" description="Fe/B12 periplasmic-binding" evidence="7">
    <location>
        <begin position="75"/>
        <end position="345"/>
    </location>
</feature>
<accession>A0A162ZY76</accession>
<organism evidence="9 11">
    <name type="scientific">Brevibacterium casei</name>
    <dbReference type="NCBI Taxonomy" id="33889"/>
    <lineage>
        <taxon>Bacteria</taxon>
        <taxon>Bacillati</taxon>
        <taxon>Actinomycetota</taxon>
        <taxon>Actinomycetes</taxon>
        <taxon>Micrococcales</taxon>
        <taxon>Brevibacteriaceae</taxon>
        <taxon>Brevibacterium</taxon>
    </lineage>
</organism>
<evidence type="ECO:0000256" key="4">
    <source>
        <dbReference type="ARBA" id="ARBA00022729"/>
    </source>
</evidence>
<dbReference type="InterPro" id="IPR002491">
    <property type="entry name" value="ABC_transptr_periplasmic_BD"/>
</dbReference>
<evidence type="ECO:0000313" key="8">
    <source>
        <dbReference type="EMBL" id="KZE18451.1"/>
    </source>
</evidence>
<evidence type="ECO:0000313" key="9">
    <source>
        <dbReference type="EMBL" id="QPS32287.1"/>
    </source>
</evidence>
<dbReference type="CDD" id="cd01146">
    <property type="entry name" value="FhuD"/>
    <property type="match status" value="1"/>
</dbReference>
<protein>
    <submittedName>
        <fullName evidence="8">Fe3+-hydroxamate ABC transporter</fullName>
    </submittedName>
    <submittedName>
        <fullName evidence="9">Iron-siderophore ABC transporter substrate-binding protein</fullName>
    </submittedName>
</protein>
<dbReference type="Gene3D" id="3.40.50.1980">
    <property type="entry name" value="Nitrogenase molybdenum iron protein domain"/>
    <property type="match status" value="2"/>
</dbReference>
<keyword evidence="4 6" id="KW-0732">Signal</keyword>
<dbReference type="PROSITE" id="PS50983">
    <property type="entry name" value="FE_B12_PBP"/>
    <property type="match status" value="1"/>
</dbReference>